<feature type="chain" id="PRO_5041310741" evidence="1">
    <location>
        <begin position="22"/>
        <end position="380"/>
    </location>
</feature>
<dbReference type="PANTHER" id="PTHR40572:SF1">
    <property type="entry name" value="PROTEIN BAX"/>
    <property type="match status" value="1"/>
</dbReference>
<evidence type="ECO:0000259" key="2">
    <source>
        <dbReference type="SMART" id="SM00047"/>
    </source>
</evidence>
<name>A0AA50KG05_9GAMM</name>
<keyword evidence="1" id="KW-0732">Signal</keyword>
<dbReference type="GeneID" id="301338476"/>
<accession>A0AA50KG05</accession>
<dbReference type="InterPro" id="IPR053195">
    <property type="entry name" value="Bax-like"/>
</dbReference>
<organism evidence="3">
    <name type="scientific">Shewanella oncorhynchi</name>
    <dbReference type="NCBI Taxonomy" id="2726434"/>
    <lineage>
        <taxon>Bacteria</taxon>
        <taxon>Pseudomonadati</taxon>
        <taxon>Pseudomonadota</taxon>
        <taxon>Gammaproteobacteria</taxon>
        <taxon>Alteromonadales</taxon>
        <taxon>Shewanellaceae</taxon>
        <taxon>Shewanella</taxon>
    </lineage>
</organism>
<dbReference type="Proteomes" id="UP001236800">
    <property type="component" value="Chromosome"/>
</dbReference>
<dbReference type="GO" id="GO:0004040">
    <property type="term" value="F:amidase activity"/>
    <property type="evidence" value="ECO:0007669"/>
    <property type="project" value="InterPro"/>
</dbReference>
<dbReference type="PANTHER" id="PTHR40572">
    <property type="entry name" value="PROTEIN BAX"/>
    <property type="match status" value="1"/>
</dbReference>
<feature type="domain" description="Mannosyl-glycoprotein endo-beta-N-acetylglucosamidase-like" evidence="2">
    <location>
        <begin position="212"/>
        <end position="347"/>
    </location>
</feature>
<dbReference type="InterPro" id="IPR002901">
    <property type="entry name" value="MGlyc_endo_b_GlcNAc-like_dom"/>
</dbReference>
<gene>
    <name evidence="3" type="ORF">RA178_04790</name>
</gene>
<dbReference type="KEGG" id="sog:RA178_04790"/>
<proteinExistence type="predicted"/>
<dbReference type="AlphaFoldDB" id="A0AA50KG05"/>
<reference evidence="3" key="1">
    <citation type="submission" date="2023-08" db="EMBL/GenBank/DDBJ databases">
        <title>Complete genome sequence of Shewanella oncorhynchi Z-P2, a siderophore putrebactin-producing bacterium.</title>
        <authorList>
            <person name="Zhang Y."/>
        </authorList>
    </citation>
    <scope>NUCLEOTIDE SEQUENCE</scope>
    <source>
        <strain evidence="3">Z-P2</strain>
    </source>
</reference>
<dbReference type="RefSeq" id="WP_306684773.1">
    <property type="nucleotide sequence ID" value="NZ_CP132914.1"/>
</dbReference>
<dbReference type="EMBL" id="CP132914">
    <property type="protein sequence ID" value="WMB73946.1"/>
    <property type="molecule type" value="Genomic_DNA"/>
</dbReference>
<protein>
    <submittedName>
        <fullName evidence="3">Glucosaminidase domain-containing protein</fullName>
    </submittedName>
</protein>
<evidence type="ECO:0000313" key="3">
    <source>
        <dbReference type="EMBL" id="WMB73946.1"/>
    </source>
</evidence>
<sequence>MFIKFKLPVAMLALIALSVLCSSVYVQETLATKLISNRLPVDTLGFQSQTASNPLVASQSAQHHMQSLPKLMTTSLVQANQGAVANPTVAEHFSSPKILEQSSFDNPESKQLSLNISSLDELMGLFDSLDYTPESFRDGNKSVPRLTFDAVGEGWSSVSSQLPVKQKKMVFLRMIAPLVLLANEKILQERQVIMSASLDDIALLALGVKYKVISSEDKPLLEAQRQMLLERVDILPPSLVLAQAAKESGWGTSRFAREGNALFGQWDFKGNGMEPRQKRQGLGNYGLARFDTPFASVEGYLLNLNTHNAYQKMRDFRAQSRQANQAVTGSALAGTLDRYSERGHAYVEAIRQMIRTNKLYLVDDIYLSDDAPLHLLTRTN</sequence>
<dbReference type="Pfam" id="PF01832">
    <property type="entry name" value="Glucosaminidase"/>
    <property type="match status" value="1"/>
</dbReference>
<feature type="signal peptide" evidence="1">
    <location>
        <begin position="1"/>
        <end position="21"/>
    </location>
</feature>
<evidence type="ECO:0000256" key="1">
    <source>
        <dbReference type="SAM" id="SignalP"/>
    </source>
</evidence>
<dbReference type="SMART" id="SM00047">
    <property type="entry name" value="LYZ2"/>
    <property type="match status" value="1"/>
</dbReference>
<dbReference type="Gene3D" id="1.10.530.10">
    <property type="match status" value="1"/>
</dbReference>